<sequence>MCSTPRKLMNLFLSRHSIRSLLMVIKVPHGWRTSQTTMRKNKFFKDVKHYFWDDPHGHRLKHYFEEDLPKLVVPDLQTFANDH</sequence>
<evidence type="ECO:0008006" key="2">
    <source>
        <dbReference type="Google" id="ProtNLM"/>
    </source>
</evidence>
<dbReference type="EMBL" id="BKCJ011111606">
    <property type="protein sequence ID" value="GFC87696.1"/>
    <property type="molecule type" value="Genomic_DNA"/>
</dbReference>
<proteinExistence type="predicted"/>
<reference evidence="1" key="1">
    <citation type="journal article" date="2019" name="Sci. Rep.">
        <title>Draft genome of Tanacetum cinerariifolium, the natural source of mosquito coil.</title>
        <authorList>
            <person name="Yamashiro T."/>
            <person name="Shiraishi A."/>
            <person name="Satake H."/>
            <person name="Nakayama K."/>
        </authorList>
    </citation>
    <scope>NUCLEOTIDE SEQUENCE</scope>
</reference>
<comment type="caution">
    <text evidence="1">The sequence shown here is derived from an EMBL/GenBank/DDBJ whole genome shotgun (WGS) entry which is preliminary data.</text>
</comment>
<gene>
    <name evidence="1" type="ORF">Tci_859666</name>
</gene>
<organism evidence="1">
    <name type="scientific">Tanacetum cinerariifolium</name>
    <name type="common">Dalmatian daisy</name>
    <name type="synonym">Chrysanthemum cinerariifolium</name>
    <dbReference type="NCBI Taxonomy" id="118510"/>
    <lineage>
        <taxon>Eukaryota</taxon>
        <taxon>Viridiplantae</taxon>
        <taxon>Streptophyta</taxon>
        <taxon>Embryophyta</taxon>
        <taxon>Tracheophyta</taxon>
        <taxon>Spermatophyta</taxon>
        <taxon>Magnoliopsida</taxon>
        <taxon>eudicotyledons</taxon>
        <taxon>Gunneridae</taxon>
        <taxon>Pentapetalae</taxon>
        <taxon>asterids</taxon>
        <taxon>campanulids</taxon>
        <taxon>Asterales</taxon>
        <taxon>Asteraceae</taxon>
        <taxon>Asteroideae</taxon>
        <taxon>Anthemideae</taxon>
        <taxon>Anthemidinae</taxon>
        <taxon>Tanacetum</taxon>
    </lineage>
</organism>
<evidence type="ECO:0000313" key="1">
    <source>
        <dbReference type="EMBL" id="GFC87696.1"/>
    </source>
</evidence>
<protein>
    <recommendedName>
        <fullName evidence="2">Reverse transcriptase domain-containing protein</fullName>
    </recommendedName>
</protein>
<accession>A0A699RPW6</accession>
<dbReference type="AlphaFoldDB" id="A0A699RPW6"/>
<name>A0A699RPW6_TANCI</name>